<dbReference type="InterPro" id="IPR015943">
    <property type="entry name" value="WD40/YVTN_repeat-like_dom_sf"/>
</dbReference>
<dbReference type="GO" id="GO:0031514">
    <property type="term" value="C:motile cilium"/>
    <property type="evidence" value="ECO:0007669"/>
    <property type="project" value="UniProtKB-SubCell"/>
</dbReference>
<dbReference type="VEuPathDB" id="TriTrypDB:LPAL13_280017700"/>
<dbReference type="EMBL" id="CP009397">
    <property type="protein sequence ID" value="AIN99751.1"/>
    <property type="molecule type" value="Genomic_DNA"/>
</dbReference>
<dbReference type="AlphaFoldDB" id="A0A088SDD7"/>
<dbReference type="FunFam" id="2.130.10.10:FF:000207">
    <property type="entry name" value="Cilia- and flagella-associated protein 52"/>
    <property type="match status" value="1"/>
</dbReference>
<dbReference type="FunFam" id="2.130.10.10:FF:000173">
    <property type="entry name" value="Cilia- and flagella-associated protein 52"/>
    <property type="match status" value="1"/>
</dbReference>
<dbReference type="Proteomes" id="UP000063063">
    <property type="component" value="Chromosome 28"/>
</dbReference>
<feature type="repeat" description="WD" evidence="12">
    <location>
        <begin position="588"/>
        <end position="621"/>
    </location>
</feature>
<reference evidence="13 14" key="1">
    <citation type="journal article" date="2015" name="Sci. Rep.">
        <title>The genome of Leishmania panamensis: insights into genomics of the L. (Viannia) subgenus.</title>
        <authorList>
            <person name="Llanes A."/>
            <person name="Restrepo C.M."/>
            <person name="Vecchio G.D."/>
            <person name="Anguizola F.J."/>
            <person name="Lleonart R."/>
        </authorList>
    </citation>
    <scope>NUCLEOTIDE SEQUENCE [LARGE SCALE GENOMIC DNA]</scope>
    <source>
        <strain evidence="13 14">MHOM/PA/94/PSC-1</strain>
    </source>
</reference>
<dbReference type="InterPro" id="IPR050630">
    <property type="entry name" value="WD_repeat_EMAP"/>
</dbReference>
<evidence type="ECO:0000256" key="10">
    <source>
        <dbReference type="ARBA" id="ARBA00029456"/>
    </source>
</evidence>
<dbReference type="PROSITE" id="PS50294">
    <property type="entry name" value="WD_REPEATS_REGION"/>
    <property type="match status" value="3"/>
</dbReference>
<keyword evidence="5" id="KW-0677">Repeat</keyword>
<dbReference type="InterPro" id="IPR036322">
    <property type="entry name" value="WD40_repeat_dom_sf"/>
</dbReference>
<dbReference type="Pfam" id="PF00400">
    <property type="entry name" value="WD40"/>
    <property type="match status" value="8"/>
</dbReference>
<comment type="subcellular location">
    <subcellularLocation>
        <location evidence="1">Cell projection</location>
        <location evidence="1">Cilium</location>
        <location evidence="1">Flagellum</location>
    </subcellularLocation>
    <subcellularLocation>
        <location evidence="2">Cytoplasm</location>
    </subcellularLocation>
</comment>
<keyword evidence="7" id="KW-0687">Ribonucleoprotein</keyword>
<sequence length="629" mass="68611">MTEHEDTPRLELEAALGFSGNLPGSLVAHPDQQHLLYALGACIVIRDANDTQRSEFFYGHNDKISCLTVSVSGRYVASGQVTHPGFQADVCIFDFEERRLIHRMLLHKVKVQALAFSPDEQYLVSVGGPDDNTVVLWDVKTGRPLCGAPAHHTETKAVAFFNNNSEKLITGGVGSLRVWTVDLELRKMNPVDINMGNMRRSVQTIAIEKTDKYVYCGTTSGDVICALLQQANIFKMQGPQKKLSGGILSTILTHTGDVLVGSGAGELQLLSKINLTVQNSTNVNGGVTGLALMGESFYVGTKTSNLYFVNGGNFMTRLRLTCHSEAVQDVVFPHGFSSVFATCCDTDIRVWNANSCTELLRIEVSNRTCNCLQFSRDGSLIISGWSDGRIRAFGPQSGKLVFSVADAHKVEQGTRSHKVGGKAGVTSVCADYTGRRIITGGSDGLVRVWAIHGTNCTLEASMKEHKTAVNDIVISHDDTECVTASDDGSCIVWDLTRYLRRNIMYRQTYFRGLEYYVDDSQLITCGSDKCIAYWDSVDCHAIREVPGSRTAELNSLSLSPDGRFFVTGGNDRIVKVWDYDRGECIAVGLAHSCSITKVRVSPDGKKIVSVGDEGAVMVWSVGDLAIEGL</sequence>
<dbReference type="KEGG" id="lpan:LPMP_281180"/>
<dbReference type="PANTHER" id="PTHR13720:SF14">
    <property type="entry name" value="CILIA- AND FLAGELLA-ASSOCIATED PROTEIN 52"/>
    <property type="match status" value="1"/>
</dbReference>
<comment type="similarity">
    <text evidence="10">Belongs to the CFAP52 family.</text>
</comment>
<feature type="repeat" description="WD" evidence="12">
    <location>
        <begin position="546"/>
        <end position="587"/>
    </location>
</feature>
<name>A0A088SDD7_LEIPA</name>
<keyword evidence="6" id="KW-0282">Flagellum</keyword>
<evidence type="ECO:0000256" key="11">
    <source>
        <dbReference type="ARBA" id="ARBA00029552"/>
    </source>
</evidence>
<dbReference type="SUPFAM" id="SSF50978">
    <property type="entry name" value="WD40 repeat-like"/>
    <property type="match status" value="2"/>
</dbReference>
<dbReference type="Gene3D" id="2.130.10.10">
    <property type="entry name" value="YVTN repeat-like/Quinoprotein amine dehydrogenase"/>
    <property type="match status" value="4"/>
</dbReference>
<proteinExistence type="inferred from homology"/>
<dbReference type="InterPro" id="IPR001680">
    <property type="entry name" value="WD40_rpt"/>
</dbReference>
<evidence type="ECO:0000256" key="4">
    <source>
        <dbReference type="ARBA" id="ARBA00022574"/>
    </source>
</evidence>
<evidence type="ECO:0000256" key="8">
    <source>
        <dbReference type="ARBA" id="ARBA00023069"/>
    </source>
</evidence>
<accession>A0A088SDD7</accession>
<keyword evidence="14" id="KW-1185">Reference proteome</keyword>
<evidence type="ECO:0000256" key="2">
    <source>
        <dbReference type="ARBA" id="ARBA00004496"/>
    </source>
</evidence>
<feature type="repeat" description="WD" evidence="12">
    <location>
        <begin position="104"/>
        <end position="147"/>
    </location>
</feature>
<dbReference type="eggNOG" id="KOG0266">
    <property type="taxonomic scope" value="Eukaryota"/>
</dbReference>
<dbReference type="SMART" id="SM00320">
    <property type="entry name" value="WD40"/>
    <property type="match status" value="10"/>
</dbReference>
<protein>
    <recommendedName>
        <fullName evidence="11">Cilia- and flagella-associated protein 52</fullName>
    </recommendedName>
</protein>
<gene>
    <name evidence="13" type="ORF">LPMP_281180</name>
</gene>
<evidence type="ECO:0000256" key="9">
    <source>
        <dbReference type="ARBA" id="ARBA00023273"/>
    </source>
</evidence>
<dbReference type="PROSITE" id="PS50082">
    <property type="entry name" value="WD_REPEATS_2"/>
    <property type="match status" value="5"/>
</dbReference>
<keyword evidence="3" id="KW-0963">Cytoplasm</keyword>
<dbReference type="RefSeq" id="XP_010700458.1">
    <property type="nucleotide sequence ID" value="XM_010702156.1"/>
</dbReference>
<dbReference type="GO" id="GO:0005930">
    <property type="term" value="C:axoneme"/>
    <property type="evidence" value="ECO:0007669"/>
    <property type="project" value="UniProtKB-ARBA"/>
</dbReference>
<evidence type="ECO:0000256" key="5">
    <source>
        <dbReference type="ARBA" id="ARBA00022737"/>
    </source>
</evidence>
<dbReference type="VEuPathDB" id="TriTrypDB:LPMP_281180"/>
<feature type="repeat" description="WD" evidence="12">
    <location>
        <begin position="462"/>
        <end position="495"/>
    </location>
</feature>
<dbReference type="OrthoDB" id="6252103at2759"/>
<evidence type="ECO:0000256" key="12">
    <source>
        <dbReference type="PROSITE-ProRule" id="PRU00221"/>
    </source>
</evidence>
<dbReference type="GO" id="GO:0005840">
    <property type="term" value="C:ribosome"/>
    <property type="evidence" value="ECO:0007669"/>
    <property type="project" value="UniProtKB-KW"/>
</dbReference>
<evidence type="ECO:0000313" key="14">
    <source>
        <dbReference type="Proteomes" id="UP000063063"/>
    </source>
</evidence>
<keyword evidence="4 12" id="KW-0853">WD repeat</keyword>
<keyword evidence="8" id="KW-0969">Cilium</keyword>
<feature type="repeat" description="WD" evidence="12">
    <location>
        <begin position="418"/>
        <end position="459"/>
    </location>
</feature>
<dbReference type="FunFam" id="2.130.10.10:FF:000568">
    <property type="entry name" value="Cilia-and flagella-associated protein 52"/>
    <property type="match status" value="1"/>
</dbReference>
<keyword evidence="7" id="KW-0689">Ribosomal protein</keyword>
<evidence type="ECO:0000256" key="1">
    <source>
        <dbReference type="ARBA" id="ARBA00004230"/>
    </source>
</evidence>
<dbReference type="GeneID" id="22576563"/>
<evidence type="ECO:0000313" key="13">
    <source>
        <dbReference type="EMBL" id="AIN99751.1"/>
    </source>
</evidence>
<organism evidence="13 14">
    <name type="scientific">Leishmania panamensis</name>
    <dbReference type="NCBI Taxonomy" id="5679"/>
    <lineage>
        <taxon>Eukaryota</taxon>
        <taxon>Discoba</taxon>
        <taxon>Euglenozoa</taxon>
        <taxon>Kinetoplastea</taxon>
        <taxon>Metakinetoplastina</taxon>
        <taxon>Trypanosomatida</taxon>
        <taxon>Trypanosomatidae</taxon>
        <taxon>Leishmaniinae</taxon>
        <taxon>Leishmania</taxon>
        <taxon>Leishmania guyanensis species complex</taxon>
    </lineage>
</organism>
<keyword evidence="9" id="KW-0966">Cell projection</keyword>
<evidence type="ECO:0000256" key="7">
    <source>
        <dbReference type="ARBA" id="ARBA00022980"/>
    </source>
</evidence>
<evidence type="ECO:0000256" key="3">
    <source>
        <dbReference type="ARBA" id="ARBA00022490"/>
    </source>
</evidence>
<evidence type="ECO:0000256" key="6">
    <source>
        <dbReference type="ARBA" id="ARBA00022846"/>
    </source>
</evidence>
<dbReference type="PROSITE" id="PS00678">
    <property type="entry name" value="WD_REPEATS_1"/>
    <property type="match status" value="3"/>
</dbReference>
<dbReference type="InterPro" id="IPR019775">
    <property type="entry name" value="WD40_repeat_CS"/>
</dbReference>
<dbReference type="PANTHER" id="PTHR13720">
    <property type="entry name" value="WD-40 REPEAT PROTEIN"/>
    <property type="match status" value="1"/>
</dbReference>